<dbReference type="AlphaFoldDB" id="A0A9N9ND08"/>
<dbReference type="EMBL" id="CAJVPY010010761">
    <property type="protein sequence ID" value="CAG8721518.1"/>
    <property type="molecule type" value="Genomic_DNA"/>
</dbReference>
<dbReference type="Proteomes" id="UP000789405">
    <property type="component" value="Unassembled WGS sequence"/>
</dbReference>
<keyword evidence="3" id="KW-1185">Reference proteome</keyword>
<comment type="caution">
    <text evidence="2">The sequence shown here is derived from an EMBL/GenBank/DDBJ whole genome shotgun (WGS) entry which is preliminary data.</text>
</comment>
<name>A0A9N9ND08_9GLOM</name>
<dbReference type="OrthoDB" id="2312303at2759"/>
<sequence>MNLNNTIPTPANNIARPIQRSQDFYNHNDYSSYTSHSRSSYNIDPELVHNSDYMPSSTPIQSNFTNSNLTYNTHSNKNINRLQISFNGTNNSEASSMISENSIMLEQQHKSLSRATTMSLDDISDLYSSTYQDKDPSQQHNSYNHQKENDLKSNLRHQHVLHSPVNSHHNTATRQPDNNSQELTFSDEQSLVNWLCTRPDLITQVQSLTASLPNKAEVNLLEPTDKEIIINLVMEQCKLLFLRTRNPSKKIREKLIKKIVPSMDPVTKEFKLLYRKTREYFDNFRCTFNKDMTALAKDLLVKNCDPTDENIKQFVAGKVWRQKLSKYLEASDFSEFKKSQSSLKSLENFIAESLKIHVDYQIAVRNKEKPSYSENVLTKIKKLDQLTLHITIPSASQRNCANELDLNQIDAESSDNE</sequence>
<feature type="region of interest" description="Disordered" evidence="1">
    <location>
        <begin position="128"/>
        <end position="149"/>
    </location>
</feature>
<protein>
    <submittedName>
        <fullName evidence="2">8431_t:CDS:1</fullName>
    </submittedName>
</protein>
<evidence type="ECO:0000256" key="1">
    <source>
        <dbReference type="SAM" id="MobiDB-lite"/>
    </source>
</evidence>
<reference evidence="2" key="1">
    <citation type="submission" date="2021-06" db="EMBL/GenBank/DDBJ databases">
        <authorList>
            <person name="Kallberg Y."/>
            <person name="Tangrot J."/>
            <person name="Rosling A."/>
        </authorList>
    </citation>
    <scope>NUCLEOTIDE SEQUENCE</scope>
    <source>
        <strain evidence="2">MA453B</strain>
    </source>
</reference>
<proteinExistence type="predicted"/>
<organism evidence="2 3">
    <name type="scientific">Dentiscutata erythropus</name>
    <dbReference type="NCBI Taxonomy" id="1348616"/>
    <lineage>
        <taxon>Eukaryota</taxon>
        <taxon>Fungi</taxon>
        <taxon>Fungi incertae sedis</taxon>
        <taxon>Mucoromycota</taxon>
        <taxon>Glomeromycotina</taxon>
        <taxon>Glomeromycetes</taxon>
        <taxon>Diversisporales</taxon>
        <taxon>Gigasporaceae</taxon>
        <taxon>Dentiscutata</taxon>
    </lineage>
</organism>
<gene>
    <name evidence="2" type="ORF">DERYTH_LOCUS14356</name>
</gene>
<accession>A0A9N9ND08</accession>
<evidence type="ECO:0000313" key="2">
    <source>
        <dbReference type="EMBL" id="CAG8721518.1"/>
    </source>
</evidence>
<evidence type="ECO:0000313" key="3">
    <source>
        <dbReference type="Proteomes" id="UP000789405"/>
    </source>
</evidence>